<dbReference type="Gene3D" id="1.10.260.40">
    <property type="entry name" value="lambda repressor-like DNA-binding domains"/>
    <property type="match status" value="1"/>
</dbReference>
<dbReference type="InterPro" id="IPR010982">
    <property type="entry name" value="Lambda_DNA-bd_dom_sf"/>
</dbReference>
<organism evidence="3 4">
    <name type="scientific">Ruminococcus flavefaciens</name>
    <dbReference type="NCBI Taxonomy" id="1265"/>
    <lineage>
        <taxon>Bacteria</taxon>
        <taxon>Bacillati</taxon>
        <taxon>Bacillota</taxon>
        <taxon>Clostridia</taxon>
        <taxon>Eubacteriales</taxon>
        <taxon>Oscillospiraceae</taxon>
        <taxon>Ruminococcus</taxon>
    </lineage>
</organism>
<dbReference type="AlphaFoldDB" id="A0A1H6IVC8"/>
<dbReference type="EMBL" id="FNWV01000003">
    <property type="protein sequence ID" value="SEH51656.1"/>
    <property type="molecule type" value="Genomic_DNA"/>
</dbReference>
<name>A0A1H6IVC8_RUMFL</name>
<dbReference type="RefSeq" id="WP_074715275.1">
    <property type="nucleotide sequence ID" value="NZ_FNWV01000003.1"/>
</dbReference>
<evidence type="ECO:0000259" key="2">
    <source>
        <dbReference type="PROSITE" id="PS50943"/>
    </source>
</evidence>
<dbReference type="PANTHER" id="PTHR46558">
    <property type="entry name" value="TRACRIPTIONAL REGULATORY PROTEIN-RELATED-RELATED"/>
    <property type="match status" value="1"/>
</dbReference>
<dbReference type="Proteomes" id="UP000183190">
    <property type="component" value="Unassembled WGS sequence"/>
</dbReference>
<feature type="domain" description="HTH cro/C1-type" evidence="2">
    <location>
        <begin position="5"/>
        <end position="59"/>
    </location>
</feature>
<dbReference type="GO" id="GO:0003677">
    <property type="term" value="F:DNA binding"/>
    <property type="evidence" value="ECO:0007669"/>
    <property type="project" value="UniProtKB-KW"/>
</dbReference>
<sequence length="73" mass="8710">MFVRIRNLREDNDKTQQEVSDYLFCDQSLYSKYERGLRDVPVDIIIKLAELYGTSTDYILGLTDEKEKYPIKR</sequence>
<evidence type="ECO:0000313" key="3">
    <source>
        <dbReference type="EMBL" id="SEH51656.1"/>
    </source>
</evidence>
<dbReference type="OrthoDB" id="2064916at2"/>
<gene>
    <name evidence="3" type="ORF">SAMN02910265_01176</name>
</gene>
<accession>A0A1H6IVC8</accession>
<dbReference type="SUPFAM" id="SSF47413">
    <property type="entry name" value="lambda repressor-like DNA-binding domains"/>
    <property type="match status" value="1"/>
</dbReference>
<reference evidence="3 4" key="1">
    <citation type="submission" date="2016-10" db="EMBL/GenBank/DDBJ databases">
        <authorList>
            <person name="de Groot N.N."/>
        </authorList>
    </citation>
    <scope>NUCLEOTIDE SEQUENCE [LARGE SCALE GENOMIC DNA]</scope>
    <source>
        <strain evidence="3 4">YAD2003</strain>
    </source>
</reference>
<dbReference type="PANTHER" id="PTHR46558:SF11">
    <property type="entry name" value="HTH-TYPE TRANSCRIPTIONAL REGULATOR XRE"/>
    <property type="match status" value="1"/>
</dbReference>
<dbReference type="InterPro" id="IPR001387">
    <property type="entry name" value="Cro/C1-type_HTH"/>
</dbReference>
<dbReference type="Pfam" id="PF01381">
    <property type="entry name" value="HTH_3"/>
    <property type="match status" value="1"/>
</dbReference>
<proteinExistence type="predicted"/>
<dbReference type="CDD" id="cd00093">
    <property type="entry name" value="HTH_XRE"/>
    <property type="match status" value="1"/>
</dbReference>
<evidence type="ECO:0000313" key="4">
    <source>
        <dbReference type="Proteomes" id="UP000183190"/>
    </source>
</evidence>
<evidence type="ECO:0000256" key="1">
    <source>
        <dbReference type="ARBA" id="ARBA00023125"/>
    </source>
</evidence>
<keyword evidence="1" id="KW-0238">DNA-binding</keyword>
<dbReference type="PROSITE" id="PS50943">
    <property type="entry name" value="HTH_CROC1"/>
    <property type="match status" value="1"/>
</dbReference>
<protein>
    <submittedName>
        <fullName evidence="3">Helix-turn-helix domain-containing protein</fullName>
    </submittedName>
</protein>
<dbReference type="SMART" id="SM00530">
    <property type="entry name" value="HTH_XRE"/>
    <property type="match status" value="1"/>
</dbReference>